<accession>A0A3S5BVH4</accession>
<dbReference type="GO" id="GO:0005634">
    <property type="term" value="C:nucleus"/>
    <property type="evidence" value="ECO:0007669"/>
    <property type="project" value="InterPro"/>
</dbReference>
<dbReference type="Pfam" id="PF13893">
    <property type="entry name" value="RRM_5"/>
    <property type="match status" value="1"/>
</dbReference>
<dbReference type="InterPro" id="IPR021790">
    <property type="entry name" value="PTBP1-like_RRM2"/>
</dbReference>
<dbReference type="GO" id="GO:0003723">
    <property type="term" value="F:RNA binding"/>
    <property type="evidence" value="ECO:0007669"/>
    <property type="project" value="UniProtKB-UniRule"/>
</dbReference>
<keyword evidence="1" id="KW-0597">Phosphoprotein</keyword>
<dbReference type="InterPro" id="IPR012677">
    <property type="entry name" value="Nucleotide-bd_a/b_plait_sf"/>
</dbReference>
<feature type="domain" description="RRM" evidence="5">
    <location>
        <begin position="20"/>
        <end position="94"/>
    </location>
</feature>
<reference evidence="6" key="1">
    <citation type="submission" date="2018-11" db="EMBL/GenBank/DDBJ databases">
        <authorList>
            <consortium name="Pathogen Informatics"/>
        </authorList>
    </citation>
    <scope>NUCLEOTIDE SEQUENCE</scope>
</reference>
<dbReference type="CDD" id="cd12694">
    <property type="entry name" value="RRM2_hnRNPL_like"/>
    <property type="match status" value="1"/>
</dbReference>
<dbReference type="Pfam" id="PF11835">
    <property type="entry name" value="RRM_8"/>
    <property type="match status" value="1"/>
</dbReference>
<dbReference type="Pfam" id="PF22976">
    <property type="entry name" value="RRM_10"/>
    <property type="match status" value="1"/>
</dbReference>
<feature type="domain" description="RRM" evidence="5">
    <location>
        <begin position="124"/>
        <end position="197"/>
    </location>
</feature>
<dbReference type="Gene3D" id="3.30.70.330">
    <property type="match status" value="4"/>
</dbReference>
<dbReference type="AlphaFoldDB" id="A0A3S5BVH4"/>
<comment type="caution">
    <text evidence="6">The sequence shown here is derived from an EMBL/GenBank/DDBJ whole genome shotgun (WGS) entry which is preliminary data.</text>
</comment>
<dbReference type="PROSITE" id="PS50102">
    <property type="entry name" value="RRM"/>
    <property type="match status" value="3"/>
</dbReference>
<dbReference type="CDD" id="cd12427">
    <property type="entry name" value="RRM4_hnRNPL_like"/>
    <property type="match status" value="1"/>
</dbReference>
<evidence type="ECO:0000256" key="4">
    <source>
        <dbReference type="PROSITE-ProRule" id="PRU00176"/>
    </source>
</evidence>
<dbReference type="CDD" id="cd12424">
    <property type="entry name" value="RRM3_hnRNPL_like"/>
    <property type="match status" value="1"/>
</dbReference>
<keyword evidence="3 4" id="KW-0694">RNA-binding</keyword>
<dbReference type="SMART" id="SM00360">
    <property type="entry name" value="RRM"/>
    <property type="match status" value="3"/>
</dbReference>
<gene>
    <name evidence="6" type="ORF">PXEA_LOCUS13646</name>
</gene>
<dbReference type="SUPFAM" id="SSF54928">
    <property type="entry name" value="RNA-binding domain, RBD"/>
    <property type="match status" value="2"/>
</dbReference>
<organism evidence="6 7">
    <name type="scientific">Protopolystoma xenopodis</name>
    <dbReference type="NCBI Taxonomy" id="117903"/>
    <lineage>
        <taxon>Eukaryota</taxon>
        <taxon>Metazoa</taxon>
        <taxon>Spiralia</taxon>
        <taxon>Lophotrochozoa</taxon>
        <taxon>Platyhelminthes</taxon>
        <taxon>Monogenea</taxon>
        <taxon>Polyopisthocotylea</taxon>
        <taxon>Polystomatidea</taxon>
        <taxon>Polystomatidae</taxon>
        <taxon>Protopolystoma</taxon>
    </lineage>
</organism>
<keyword evidence="2" id="KW-0677">Repeat</keyword>
<dbReference type="Pfam" id="PF00076">
    <property type="entry name" value="RRM_1"/>
    <property type="match status" value="1"/>
</dbReference>
<name>A0A3S5BVH4_9PLAT</name>
<dbReference type="NCBIfam" id="TIGR01649">
    <property type="entry name" value="hnRNP-L_PTB"/>
    <property type="match status" value="1"/>
</dbReference>
<dbReference type="InterPro" id="IPR035979">
    <property type="entry name" value="RBD_domain_sf"/>
</dbReference>
<dbReference type="OrthoDB" id="302770at2759"/>
<dbReference type="InterPro" id="IPR006536">
    <property type="entry name" value="HnRNP-L/PTB"/>
</dbReference>
<dbReference type="InterPro" id="IPR055204">
    <property type="entry name" value="HNRNPL_RRM"/>
</dbReference>
<evidence type="ECO:0000256" key="2">
    <source>
        <dbReference type="ARBA" id="ARBA00022737"/>
    </source>
</evidence>
<dbReference type="InterPro" id="IPR000504">
    <property type="entry name" value="RRM_dom"/>
</dbReference>
<keyword evidence="7" id="KW-1185">Reference proteome</keyword>
<proteinExistence type="predicted"/>
<evidence type="ECO:0000256" key="1">
    <source>
        <dbReference type="ARBA" id="ARBA00022553"/>
    </source>
</evidence>
<protein>
    <recommendedName>
        <fullName evidence="5">RRM domain-containing protein</fullName>
    </recommendedName>
</protein>
<evidence type="ECO:0000256" key="3">
    <source>
        <dbReference type="ARBA" id="ARBA00022884"/>
    </source>
</evidence>
<dbReference type="GO" id="GO:0006397">
    <property type="term" value="P:mRNA processing"/>
    <property type="evidence" value="ECO:0007669"/>
    <property type="project" value="InterPro"/>
</dbReference>
<evidence type="ECO:0000313" key="6">
    <source>
        <dbReference type="EMBL" id="VEL20206.1"/>
    </source>
</evidence>
<dbReference type="Proteomes" id="UP000784294">
    <property type="component" value="Unassembled WGS sequence"/>
</dbReference>
<evidence type="ECO:0000259" key="5">
    <source>
        <dbReference type="PROSITE" id="PS50102"/>
    </source>
</evidence>
<evidence type="ECO:0000313" key="7">
    <source>
        <dbReference type="Proteomes" id="UP000784294"/>
    </source>
</evidence>
<dbReference type="PANTHER" id="PTHR15592">
    <property type="entry name" value="MATRIN 3/NUCLEAR PROTEIN 220-RELATED"/>
    <property type="match status" value="1"/>
</dbReference>
<sequence>MAMNRKRNRPEDWEDIKPSPVIHIRELPEHTLEIDLQRAFEVYGRIRDITMLPTKCQALLEFHDISSAEAVIMRSAEEVVTVANRRVKVNFSTSKRIMQRTSASASDNSVDGPVASAENNILLLTIYNPQYPITVDVINQITSRHGRVLRIVIFRKSGVQAMVEFQTIDEAKTAKRHLNGADIYSGCCTLKVEYARPSRLSVSKNDQDTWDFENPMPSSGAGGSVLDGRNQNNASLLGGYPRFDSGRNTIANIYGMPSGAVGITAAGTQVMNAMGVPGASVTAGGMPIQVEHAPNLYHGSNTSVLMVYNLDLTRMNCDRLFNILCLFGNVWRIKFLRTKEGSAMVQMGDSASVDRAIPSLAGLTLFGNRLQASLSTRQQVLLDVPQPFDLPDSSSSFKDYTGSRENRYINPEMALKNRIYPASRTLHFWNCPPNFSATDMRHVFVNNGAVPPEQFLAFSKGGEKSSSGLVEWNNRGDALDGLVLCNHTVVPYPEGRFPFMMKLSFSASSIRERNLVVGSDPMALGSINNQHLAASAVVMAGQPGIAKVSVN</sequence>
<dbReference type="EMBL" id="CAAALY010045281">
    <property type="protein sequence ID" value="VEL20206.1"/>
    <property type="molecule type" value="Genomic_DNA"/>
</dbReference>
<dbReference type="FunFam" id="3.30.70.330:FF:000072">
    <property type="entry name" value="heterogeneous nuclear ribonucleoprotein L isoform X1"/>
    <property type="match status" value="1"/>
</dbReference>
<feature type="domain" description="RRM" evidence="5">
    <location>
        <begin position="303"/>
        <end position="377"/>
    </location>
</feature>